<accession>A0ABS3WIS0</accession>
<gene>
    <name evidence="1" type="ORF">I8J29_28970</name>
</gene>
<name>A0ABS3WIS0_9BACL</name>
<dbReference type="Gene3D" id="2.60.120.620">
    <property type="entry name" value="q2cbj1_9rhob like domain"/>
    <property type="match status" value="1"/>
</dbReference>
<reference evidence="1 2" key="1">
    <citation type="submission" date="2021-03" db="EMBL/GenBank/DDBJ databases">
        <title>Paenibacillus artemisicola MWE-103 whole genome sequence.</title>
        <authorList>
            <person name="Ham Y.J."/>
        </authorList>
    </citation>
    <scope>NUCLEOTIDE SEQUENCE [LARGE SCALE GENOMIC DNA]</scope>
    <source>
        <strain evidence="1 2">MWE-103</strain>
    </source>
</reference>
<dbReference type="SUPFAM" id="SSF51197">
    <property type="entry name" value="Clavaminate synthase-like"/>
    <property type="match status" value="1"/>
</dbReference>
<dbReference type="Proteomes" id="UP000670947">
    <property type="component" value="Unassembled WGS sequence"/>
</dbReference>
<dbReference type="Pfam" id="PF05721">
    <property type="entry name" value="PhyH"/>
    <property type="match status" value="1"/>
</dbReference>
<dbReference type="RefSeq" id="WP_208850806.1">
    <property type="nucleotide sequence ID" value="NZ_JAGGDJ010000050.1"/>
</dbReference>
<sequence>MDPATKPATRAFEDATPLLARPEALRREARAKGYLFFKGFFEREEVMDVRRLLLNILDEEELLDPARPLMDGFGNQPVIDALKPEEINWNGIGTTQRVYHRVQKLEAFHAFAQHPKLMALFDALFGERTFPHPRNIARIMLPSASLNVTPPHQDFLHIQGSADTWTCWAPMGDVPRSLGGLSILEGSHEAGLLGVTANPGAGGLESILCSLGYEWAEGDYEAGDIVVFHSHTVHKALPNREPGRVRLSLDLRYQPASQPIERASLLPHGPFEWEELYEGWTREDLKHYWRREDFAFLPFDESIRWQKDKIC</sequence>
<protein>
    <submittedName>
        <fullName evidence="1">Phytanoyl-CoA dioxygenase family protein</fullName>
    </submittedName>
</protein>
<evidence type="ECO:0000313" key="2">
    <source>
        <dbReference type="Proteomes" id="UP000670947"/>
    </source>
</evidence>
<dbReference type="EMBL" id="JAGGDJ010000050">
    <property type="protein sequence ID" value="MBO7748224.1"/>
    <property type="molecule type" value="Genomic_DNA"/>
</dbReference>
<proteinExistence type="predicted"/>
<keyword evidence="1" id="KW-0223">Dioxygenase</keyword>
<keyword evidence="2" id="KW-1185">Reference proteome</keyword>
<dbReference type="PANTHER" id="PTHR40128:SF1">
    <property type="entry name" value="PHYTANOYL-COA HYDROXYLASE"/>
    <property type="match status" value="1"/>
</dbReference>
<dbReference type="PANTHER" id="PTHR40128">
    <property type="entry name" value="EXPRESSED PROTEIN"/>
    <property type="match status" value="1"/>
</dbReference>
<organism evidence="1 2">
    <name type="scientific">Paenibacillus artemisiicola</name>
    <dbReference type="NCBI Taxonomy" id="1172618"/>
    <lineage>
        <taxon>Bacteria</taxon>
        <taxon>Bacillati</taxon>
        <taxon>Bacillota</taxon>
        <taxon>Bacilli</taxon>
        <taxon>Bacillales</taxon>
        <taxon>Paenibacillaceae</taxon>
        <taxon>Paenibacillus</taxon>
    </lineage>
</organism>
<dbReference type="GO" id="GO:0051213">
    <property type="term" value="F:dioxygenase activity"/>
    <property type="evidence" value="ECO:0007669"/>
    <property type="project" value="UniProtKB-KW"/>
</dbReference>
<evidence type="ECO:0000313" key="1">
    <source>
        <dbReference type="EMBL" id="MBO7748224.1"/>
    </source>
</evidence>
<comment type="caution">
    <text evidence="1">The sequence shown here is derived from an EMBL/GenBank/DDBJ whole genome shotgun (WGS) entry which is preliminary data.</text>
</comment>
<keyword evidence="1" id="KW-0560">Oxidoreductase</keyword>
<dbReference type="InterPro" id="IPR008775">
    <property type="entry name" value="Phytyl_CoA_dOase-like"/>
</dbReference>